<dbReference type="PANTHER" id="PTHR10773">
    <property type="entry name" value="DNA-DIRECTED RNA POLYMERASES I, II, AND III SUBUNIT RPABC2"/>
    <property type="match status" value="1"/>
</dbReference>
<keyword evidence="2" id="KW-1185">Reference proteome</keyword>
<dbReference type="AlphaFoldDB" id="A0AAW1LRE1"/>
<gene>
    <name evidence="1" type="ORF">QE152_g12534</name>
</gene>
<accession>A0AAW1LRE1</accession>
<comment type="caution">
    <text evidence="1">The sequence shown here is derived from an EMBL/GenBank/DDBJ whole genome shotgun (WGS) entry which is preliminary data.</text>
</comment>
<evidence type="ECO:0000313" key="2">
    <source>
        <dbReference type="Proteomes" id="UP001458880"/>
    </source>
</evidence>
<dbReference type="Proteomes" id="UP001458880">
    <property type="component" value="Unassembled WGS sequence"/>
</dbReference>
<proteinExistence type="predicted"/>
<sequence length="425" mass="49761">MSQIKRFHQLLYSSTDKIKQDTFILTCCNGTPAKRPNTMNRKRDTKVSICYKIPNGERGNTMNRKRDTKVSICYKIPNGDGGFIRVCKKAFVEMSGISRFRIENVVKKFVRNNHLPKERRGGDRVGDKYIACKIEIKRFIETLKCVESHYCRSIPAARLYLPCEMNLKKLYAMYCSKVNENVKLSYFREFVNRNYNISFGTPKTDVCSICLRTEELLKTNLQEDERHRVELEYKIHKKKSKAFFTLLQTEEPHIENFSFDCQKNLALPKLPDQANSFFPIVGHSFMSPDRVFGVIEKQLRKKSVIVNPVEYDQIIENYATIRKIQAWNIFDWRTEATRVLKRPAAWHFQFNKMKRFIFNKSSKDNVLLSGEPHYFTDFGMAKGVSENVNNELVGAEEPEATLITNWLELRSQKLRQTMRNHAPTQ</sequence>
<dbReference type="EMBL" id="JASPKY010000114">
    <property type="protein sequence ID" value="KAK9736381.1"/>
    <property type="molecule type" value="Genomic_DNA"/>
</dbReference>
<reference evidence="1 2" key="1">
    <citation type="journal article" date="2024" name="BMC Genomics">
        <title>De novo assembly and annotation of Popillia japonica's genome with initial clues to its potential as an invasive pest.</title>
        <authorList>
            <person name="Cucini C."/>
            <person name="Boschi S."/>
            <person name="Funari R."/>
            <person name="Cardaioli E."/>
            <person name="Iannotti N."/>
            <person name="Marturano G."/>
            <person name="Paoli F."/>
            <person name="Bruttini M."/>
            <person name="Carapelli A."/>
            <person name="Frati F."/>
            <person name="Nardi F."/>
        </authorList>
    </citation>
    <scope>NUCLEOTIDE SEQUENCE [LARGE SCALE GENOMIC DNA]</scope>
    <source>
        <strain evidence="1">DMR45628</strain>
    </source>
</reference>
<dbReference type="PANTHER" id="PTHR10773:SF19">
    <property type="match status" value="1"/>
</dbReference>
<name>A0AAW1LRE1_POPJA</name>
<protein>
    <submittedName>
        <fullName evidence="1">Uncharacterized protein</fullName>
    </submittedName>
</protein>
<organism evidence="1 2">
    <name type="scientific">Popillia japonica</name>
    <name type="common">Japanese beetle</name>
    <dbReference type="NCBI Taxonomy" id="7064"/>
    <lineage>
        <taxon>Eukaryota</taxon>
        <taxon>Metazoa</taxon>
        <taxon>Ecdysozoa</taxon>
        <taxon>Arthropoda</taxon>
        <taxon>Hexapoda</taxon>
        <taxon>Insecta</taxon>
        <taxon>Pterygota</taxon>
        <taxon>Neoptera</taxon>
        <taxon>Endopterygota</taxon>
        <taxon>Coleoptera</taxon>
        <taxon>Polyphaga</taxon>
        <taxon>Scarabaeiformia</taxon>
        <taxon>Scarabaeidae</taxon>
        <taxon>Rutelinae</taxon>
        <taxon>Popillia</taxon>
    </lineage>
</organism>
<evidence type="ECO:0000313" key="1">
    <source>
        <dbReference type="EMBL" id="KAK9736381.1"/>
    </source>
</evidence>